<dbReference type="InterPro" id="IPR016047">
    <property type="entry name" value="M23ase_b-sheet_dom"/>
</dbReference>
<gene>
    <name evidence="3" type="ORF">SAMN05877838_2968</name>
</gene>
<proteinExistence type="predicted"/>
<accession>A0A286IEH3</accession>
<evidence type="ECO:0000313" key="3">
    <source>
        <dbReference type="EMBL" id="SOE18056.1"/>
    </source>
</evidence>
<evidence type="ECO:0000256" key="1">
    <source>
        <dbReference type="SAM" id="SignalP"/>
    </source>
</evidence>
<name>A0A286IEH3_9HYPH</name>
<keyword evidence="4" id="KW-1185">Reference proteome</keyword>
<dbReference type="InterPro" id="IPR011055">
    <property type="entry name" value="Dup_hybrid_motif"/>
</dbReference>
<dbReference type="AlphaFoldDB" id="A0A286IEH3"/>
<evidence type="ECO:0000313" key="4">
    <source>
        <dbReference type="Proteomes" id="UP000219465"/>
    </source>
</evidence>
<feature type="chain" id="PRO_5012651289" evidence="1">
    <location>
        <begin position="27"/>
        <end position="205"/>
    </location>
</feature>
<dbReference type="OrthoDB" id="9795421at2"/>
<dbReference type="GO" id="GO:0004222">
    <property type="term" value="F:metalloendopeptidase activity"/>
    <property type="evidence" value="ECO:0007669"/>
    <property type="project" value="TreeGrafter"/>
</dbReference>
<reference evidence="4" key="1">
    <citation type="submission" date="2017-08" db="EMBL/GenBank/DDBJ databases">
        <authorList>
            <person name="Varghese N."/>
            <person name="Submissions S."/>
        </authorList>
    </citation>
    <scope>NUCLEOTIDE SEQUENCE [LARGE SCALE GENOMIC DNA]</scope>
    <source>
        <strain evidence="4">KCTC 23107</strain>
    </source>
</reference>
<organism evidence="3 4">
    <name type="scientific">Hoeflea halophila</name>
    <dbReference type="NCBI Taxonomy" id="714899"/>
    <lineage>
        <taxon>Bacteria</taxon>
        <taxon>Pseudomonadati</taxon>
        <taxon>Pseudomonadota</taxon>
        <taxon>Alphaproteobacteria</taxon>
        <taxon>Hyphomicrobiales</taxon>
        <taxon>Rhizobiaceae</taxon>
        <taxon>Hoeflea</taxon>
    </lineage>
</organism>
<keyword evidence="1" id="KW-0732">Signal</keyword>
<dbReference type="PROSITE" id="PS51257">
    <property type="entry name" value="PROKAR_LIPOPROTEIN"/>
    <property type="match status" value="1"/>
</dbReference>
<evidence type="ECO:0000259" key="2">
    <source>
        <dbReference type="Pfam" id="PF01551"/>
    </source>
</evidence>
<dbReference type="EMBL" id="OCPC01000004">
    <property type="protein sequence ID" value="SOE18056.1"/>
    <property type="molecule type" value="Genomic_DNA"/>
</dbReference>
<dbReference type="RefSeq" id="WP_097108528.1">
    <property type="nucleotide sequence ID" value="NZ_OCPC01000004.1"/>
</dbReference>
<dbReference type="PANTHER" id="PTHR21666">
    <property type="entry name" value="PEPTIDASE-RELATED"/>
    <property type="match status" value="1"/>
</dbReference>
<dbReference type="Gene3D" id="2.70.70.10">
    <property type="entry name" value="Glucose Permease (Domain IIA)"/>
    <property type="match status" value="1"/>
</dbReference>
<feature type="domain" description="M23ase beta-sheet core" evidence="2">
    <location>
        <begin position="65"/>
        <end position="160"/>
    </location>
</feature>
<dbReference type="SUPFAM" id="SSF51261">
    <property type="entry name" value="Duplicated hybrid motif"/>
    <property type="match status" value="1"/>
</dbReference>
<dbReference type="InterPro" id="IPR050570">
    <property type="entry name" value="Cell_wall_metabolism_enzyme"/>
</dbReference>
<dbReference type="Pfam" id="PF01551">
    <property type="entry name" value="Peptidase_M23"/>
    <property type="match status" value="1"/>
</dbReference>
<feature type="signal peptide" evidence="1">
    <location>
        <begin position="1"/>
        <end position="26"/>
    </location>
</feature>
<sequence>MGRRFSMVAAISALPVLLGIAGCVQHEDGWATGYRPDHADKIAVVMPQGAPSISQQFFRDRSGYGHAGIDIVGRIGSPVIAAASGQVIVSYFEPAYGNRVTIDHGPNSAGLRTITVYKHLNSRAVSAGDRVERGQHIATLGNTGGLAGGIPHLHFEVQREVRPKVLRAVDPHTMWVNGVGQVSCFDPATSYDLAQFGATYPVPCN</sequence>
<protein>
    <submittedName>
        <fullName evidence="3">Peptidase M23-like protein</fullName>
    </submittedName>
</protein>
<dbReference type="PANTHER" id="PTHR21666:SF270">
    <property type="entry name" value="MUREIN HYDROLASE ACTIVATOR ENVC"/>
    <property type="match status" value="1"/>
</dbReference>
<dbReference type="Proteomes" id="UP000219465">
    <property type="component" value="Unassembled WGS sequence"/>
</dbReference>
<dbReference type="CDD" id="cd12797">
    <property type="entry name" value="M23_peptidase"/>
    <property type="match status" value="1"/>
</dbReference>